<feature type="coiled-coil region" evidence="1">
    <location>
        <begin position="98"/>
        <end position="206"/>
    </location>
</feature>
<evidence type="ECO:0000256" key="1">
    <source>
        <dbReference type="SAM" id="Coils"/>
    </source>
</evidence>
<proteinExistence type="predicted"/>
<gene>
    <name evidence="2" type="ORF">PENTCL1PPCAC_223</name>
</gene>
<name>A0AAV5S718_9BILA</name>
<dbReference type="Proteomes" id="UP001432027">
    <property type="component" value="Unassembled WGS sequence"/>
</dbReference>
<organism evidence="2 3">
    <name type="scientific">Pristionchus entomophagus</name>
    <dbReference type="NCBI Taxonomy" id="358040"/>
    <lineage>
        <taxon>Eukaryota</taxon>
        <taxon>Metazoa</taxon>
        <taxon>Ecdysozoa</taxon>
        <taxon>Nematoda</taxon>
        <taxon>Chromadorea</taxon>
        <taxon>Rhabditida</taxon>
        <taxon>Rhabditina</taxon>
        <taxon>Diplogasteromorpha</taxon>
        <taxon>Diplogasteroidea</taxon>
        <taxon>Neodiplogasteridae</taxon>
        <taxon>Pristionchus</taxon>
    </lineage>
</organism>
<accession>A0AAV5S718</accession>
<keyword evidence="3" id="KW-1185">Reference proteome</keyword>
<protein>
    <recommendedName>
        <fullName evidence="4">Meiosis-specific nuclear structural protein 1</fullName>
    </recommendedName>
</protein>
<evidence type="ECO:0000313" key="3">
    <source>
        <dbReference type="Proteomes" id="UP001432027"/>
    </source>
</evidence>
<dbReference type="EMBL" id="BTSX01000001">
    <property type="protein sequence ID" value="GMS78049.1"/>
    <property type="molecule type" value="Genomic_DNA"/>
</dbReference>
<evidence type="ECO:0008006" key="4">
    <source>
        <dbReference type="Google" id="ProtNLM"/>
    </source>
</evidence>
<comment type="caution">
    <text evidence="2">The sequence shown here is derived from an EMBL/GenBank/DDBJ whole genome shotgun (WGS) entry which is preliminary data.</text>
</comment>
<dbReference type="AlphaFoldDB" id="A0AAV5S718"/>
<feature type="non-terminal residue" evidence="2">
    <location>
        <position position="274"/>
    </location>
</feature>
<reference evidence="2" key="1">
    <citation type="submission" date="2023-10" db="EMBL/GenBank/DDBJ databases">
        <title>Genome assembly of Pristionchus species.</title>
        <authorList>
            <person name="Yoshida K."/>
            <person name="Sommer R.J."/>
        </authorList>
    </citation>
    <scope>NUCLEOTIDE SEQUENCE</scope>
    <source>
        <strain evidence="2">RS0144</strain>
    </source>
</reference>
<keyword evidence="1" id="KW-0175">Coiled coil</keyword>
<evidence type="ECO:0000313" key="2">
    <source>
        <dbReference type="EMBL" id="GMS78049.1"/>
    </source>
</evidence>
<sequence length="274" mass="32588">MERRNQEDRLYSVQQLHLSKQAASSSLATTIAAAAADSASSTEKLIQTLAAENEAQIQLNLRTNELQEKLANAAIEEKKNTSQFIKQVDDSMHAKILEMELEKKLLLEESQYREKQREENRMHLDAQWKMKREMEEAEIREKNKLYQESTDQIRREAEIKADRNEEELARLRESHAERVEQLLLEDRRKMEEINRLKLQKEEERRRHWNRMMQGYGDMMRAGYAGMRNKEMEKKWDDRFNQLRRANDPVKEAFYNLQCIPLRPSDSATSLIQFE</sequence>